<dbReference type="GeneID" id="108733018"/>
<dbReference type="PANTHER" id="PTHR21421:SF29">
    <property type="entry name" value="GUSTATORY RECEPTOR 5A FOR TREHALOSE-RELATED"/>
    <property type="match status" value="1"/>
</dbReference>
<evidence type="ECO:0000256" key="1">
    <source>
        <dbReference type="ARBA" id="ARBA00004651"/>
    </source>
</evidence>
<feature type="transmembrane region" description="Helical" evidence="8">
    <location>
        <begin position="74"/>
        <end position="94"/>
    </location>
</feature>
<evidence type="ECO:0000313" key="9">
    <source>
        <dbReference type="Proteomes" id="UP000192223"/>
    </source>
</evidence>
<evidence type="ECO:0000256" key="8">
    <source>
        <dbReference type="SAM" id="Phobius"/>
    </source>
</evidence>
<keyword evidence="3" id="KW-1003">Cell membrane</keyword>
<keyword evidence="4 8" id="KW-0812">Transmembrane</keyword>
<name>A0A1W4WHQ3_AGRPL</name>
<evidence type="ECO:0000256" key="4">
    <source>
        <dbReference type="ARBA" id="ARBA00022692"/>
    </source>
</evidence>
<dbReference type="InParanoid" id="A0A1W4WHQ3"/>
<evidence type="ECO:0000256" key="5">
    <source>
        <dbReference type="ARBA" id="ARBA00022989"/>
    </source>
</evidence>
<dbReference type="OrthoDB" id="5800391at2759"/>
<comment type="similarity">
    <text evidence="2">Belongs to the insect chemoreceptor superfamily. Gustatory receptor (GR) family. Gr5a subfamily.</text>
</comment>
<dbReference type="FunCoup" id="A0A1W4WHQ3">
    <property type="interactions" value="33"/>
</dbReference>
<reference evidence="10" key="1">
    <citation type="submission" date="2025-08" db="UniProtKB">
        <authorList>
            <consortium name="RefSeq"/>
        </authorList>
    </citation>
    <scope>IDENTIFICATION</scope>
    <source>
        <tissue evidence="10">Entire body</tissue>
    </source>
</reference>
<feature type="transmembrane region" description="Helical" evidence="8">
    <location>
        <begin position="193"/>
        <end position="214"/>
    </location>
</feature>
<keyword evidence="9" id="KW-1185">Reference proteome</keyword>
<feature type="transmembrane region" description="Helical" evidence="8">
    <location>
        <begin position="265"/>
        <end position="283"/>
    </location>
</feature>
<evidence type="ECO:0000256" key="3">
    <source>
        <dbReference type="ARBA" id="ARBA00022475"/>
    </source>
</evidence>
<feature type="transmembrane region" description="Helical" evidence="8">
    <location>
        <begin position="100"/>
        <end position="120"/>
    </location>
</feature>
<dbReference type="InterPro" id="IPR009318">
    <property type="entry name" value="Gustatory_rcpt"/>
</dbReference>
<comment type="subcellular location">
    <subcellularLocation>
        <location evidence="1">Cell membrane</location>
        <topology evidence="1">Multi-pass membrane protein</topology>
    </subcellularLocation>
</comment>
<evidence type="ECO:0000256" key="6">
    <source>
        <dbReference type="ARBA" id="ARBA00023136"/>
    </source>
</evidence>
<dbReference type="Pfam" id="PF06151">
    <property type="entry name" value="Trehalose_recp"/>
    <property type="match status" value="1"/>
</dbReference>
<protein>
    <submittedName>
        <fullName evidence="10">Gustatory receptor for sugar taste 64f-like</fullName>
    </submittedName>
</protein>
<dbReference type="RefSeq" id="XP_018319540.1">
    <property type="nucleotide sequence ID" value="XM_018464038.1"/>
</dbReference>
<dbReference type="AlphaFoldDB" id="A0A1W4WHQ3"/>
<dbReference type="PANTHER" id="PTHR21421">
    <property type="entry name" value="GUSTATORY RECEPTOR"/>
    <property type="match status" value="1"/>
</dbReference>
<proteinExistence type="inferred from homology"/>
<dbReference type="GO" id="GO:0005886">
    <property type="term" value="C:plasma membrane"/>
    <property type="evidence" value="ECO:0007669"/>
    <property type="project" value="UniProtKB-SubCell"/>
</dbReference>
<feature type="transmembrane region" description="Helical" evidence="8">
    <location>
        <begin position="32"/>
        <end position="54"/>
    </location>
</feature>
<keyword evidence="6 8" id="KW-0472">Membrane</keyword>
<gene>
    <name evidence="10" type="primary">LOC108733018</name>
</gene>
<dbReference type="GO" id="GO:0008527">
    <property type="term" value="F:taste receptor activity"/>
    <property type="evidence" value="ECO:0007669"/>
    <property type="project" value="InterPro"/>
</dbReference>
<evidence type="ECO:0000256" key="2">
    <source>
        <dbReference type="ARBA" id="ARBA00005327"/>
    </source>
</evidence>
<dbReference type="Proteomes" id="UP000192223">
    <property type="component" value="Unplaced"/>
</dbReference>
<keyword evidence="5 8" id="KW-1133">Transmembrane helix</keyword>
<evidence type="ECO:0000313" key="10">
    <source>
        <dbReference type="RefSeq" id="XP_018319540.1"/>
    </source>
</evidence>
<dbReference type="GO" id="GO:0050916">
    <property type="term" value="P:sensory perception of sweet taste"/>
    <property type="evidence" value="ECO:0007669"/>
    <property type="project" value="UniProtKB-ARBA"/>
</dbReference>
<dbReference type="KEGG" id="apln:108733018"/>
<dbReference type="STRING" id="224129.A0A1W4WHQ3"/>
<keyword evidence="7" id="KW-0675">Receptor</keyword>
<sequence>MTWPRLMKHWIRVDEKMKTYDYPKKLDLKLKLTMIILLLIASVEYSLALIHNAIDYNGITITFQNWEFFIKKQFPLVFSVTNYSLWKSIILLIVSTTATFLWSYADLFVMLCSFVLAARFKQITERLDKIDFQVKNELFWRSIREDYVRLAQLCRHLDDTISNVLLLSYSSNLSFIIYQLFNSIKKLLPLEKTYFYFSFSFLIARTIALSLYGASINDESKEPIRILNSVPSSAYNGEIKRFLLHLKMDSVALTGHKLFKLTRGFILSIAATIVTYELVLIQFNQATLEEYRNNETKDICYS</sequence>
<evidence type="ECO:0000256" key="7">
    <source>
        <dbReference type="ARBA" id="ARBA00023170"/>
    </source>
</evidence>
<accession>A0A1W4WHQ3</accession>
<organism evidence="9 10">
    <name type="scientific">Agrilus planipennis</name>
    <name type="common">Emerald ash borer</name>
    <name type="synonym">Agrilus marcopoli</name>
    <dbReference type="NCBI Taxonomy" id="224129"/>
    <lineage>
        <taxon>Eukaryota</taxon>
        <taxon>Metazoa</taxon>
        <taxon>Ecdysozoa</taxon>
        <taxon>Arthropoda</taxon>
        <taxon>Hexapoda</taxon>
        <taxon>Insecta</taxon>
        <taxon>Pterygota</taxon>
        <taxon>Neoptera</taxon>
        <taxon>Endopterygota</taxon>
        <taxon>Coleoptera</taxon>
        <taxon>Polyphaga</taxon>
        <taxon>Elateriformia</taxon>
        <taxon>Buprestoidea</taxon>
        <taxon>Buprestidae</taxon>
        <taxon>Agrilinae</taxon>
        <taxon>Agrilus</taxon>
    </lineage>
</organism>